<dbReference type="InterPro" id="IPR008979">
    <property type="entry name" value="Galactose-bd-like_sf"/>
</dbReference>
<dbReference type="GO" id="GO:0005576">
    <property type="term" value="C:extracellular region"/>
    <property type="evidence" value="ECO:0007669"/>
    <property type="project" value="UniProtKB-SubCell"/>
</dbReference>
<accession>A0AAE0MB18</accession>
<evidence type="ECO:0000256" key="13">
    <source>
        <dbReference type="ARBA" id="ARBA00023295"/>
    </source>
</evidence>
<evidence type="ECO:0000256" key="2">
    <source>
        <dbReference type="ARBA" id="ARBA00004613"/>
    </source>
</evidence>
<evidence type="ECO:0000256" key="10">
    <source>
        <dbReference type="ARBA" id="ARBA00022801"/>
    </source>
</evidence>
<dbReference type="EMBL" id="JAUEDM010000002">
    <property type="protein sequence ID" value="KAK3326011.1"/>
    <property type="molecule type" value="Genomic_DNA"/>
</dbReference>
<evidence type="ECO:0000256" key="3">
    <source>
        <dbReference type="ARBA" id="ARBA00004740"/>
    </source>
</evidence>
<keyword evidence="8" id="KW-0964">Secreted</keyword>
<dbReference type="Gene3D" id="3.20.20.80">
    <property type="entry name" value="Glycosidases"/>
    <property type="match status" value="1"/>
</dbReference>
<name>A0AAE0MB18_9PEZI</name>
<evidence type="ECO:0000259" key="19">
    <source>
        <dbReference type="Pfam" id="PF17786"/>
    </source>
</evidence>
<evidence type="ECO:0000256" key="8">
    <source>
        <dbReference type="ARBA" id="ARBA00022525"/>
    </source>
</evidence>
<evidence type="ECO:0000256" key="7">
    <source>
        <dbReference type="ARBA" id="ARBA00021795"/>
    </source>
</evidence>
<dbReference type="InterPro" id="IPR054593">
    <property type="entry name" value="Beta-mannosidase-like_N2"/>
</dbReference>
<evidence type="ECO:0000259" key="17">
    <source>
        <dbReference type="Pfam" id="PF00703"/>
    </source>
</evidence>
<comment type="pathway">
    <text evidence="3">Glycan metabolism; N-glycan degradation.</text>
</comment>
<sequence>MQAAVHVCLVAVVFVGGVFASHLLDLSSQRWTLSSSALNISVRGSVPSHVQLDLFKAQVIGDPYYGLNDHNLRWVAWNDWNYTATIHGLTFLLFNGLDTFANISFCGQHVAYTDNQFRQYFFNVTDIFLSCEDAAIPELRILFPSAPATAIAIANEPDQEVWPPRVQIGFEFSNRHFIRKEQSDFGWDWGPAFAPTGIWQKAWVVQLETDQEIHVRNTLLDIYREGQLNNLLPDQTKDWVLNVSVDAVGTIPIGSGMTYTILDTETNQTASSGILGNVTNAGDVITGTTILDGSAYKLWWPHNLGKQSLYNITIEIVSASNKTLASVTKRTGFRTIVLYMGVVTDEELAQGIAPGNHWHFQVNGHPFYAKGSNFIPPDAFWPRVTPSRLRQLFSAVVSGNQNMLRVWASGAYSPDFMYDLADEMGILLWSEFEFGDALYPIAPSFLENCRLEANYQVRRVNHHPSLAVWAGGNELENLELYLVNYTAPDQYERFRGEYETLFLNTLLPAVFGNSRSITYMPSSTNNGYSSINFSRPIPVEERYYNLEPGSIYGNTDYYNYKTAVAFNISSYPSGRFSNEFGFHSMPSVASWRNVLSEDDMHFNSSTIMLRNHHPPPGGLNTSNFYNSSIGMREMTIAVEQYYPIPNKTDHIANFSSWILATQIFQADFYKSQIQFYRVGSGLPSRQLGCLYWQLEDIWQAPTWAGIEYEGRWKVLHNIAREMYQPVIVAPLWNVTSGLLDMYVVSDLWAEVKGTVTLAWVDWNGDILQDISAIGDGNATAATTLQFSVGGLNSSLLTTLNISSLFPTPVGLLDNSTTTTAGKNSASNALFVASLTATGTPVNTNATRTYTHTNFWTPTPLGQAALVDPGLRVSYDSLADVFLVTAQIGVSMWTWLSAGLDDDVVVNFEENGFLLLRGEVKRVKYHVLSGVAEGWKARVTVGSIWDNTLSE</sequence>
<feature type="domain" description="Glycoside hydrolase family 2 immunoglobulin-like beta-sandwich" evidence="17">
    <location>
        <begin position="237"/>
        <end position="334"/>
    </location>
</feature>
<dbReference type="GO" id="GO:0006516">
    <property type="term" value="P:glycoprotein catabolic process"/>
    <property type="evidence" value="ECO:0007669"/>
    <property type="project" value="TreeGrafter"/>
</dbReference>
<dbReference type="SUPFAM" id="SSF49303">
    <property type="entry name" value="beta-Galactosidase/glucuronidase domain"/>
    <property type="match status" value="1"/>
</dbReference>
<evidence type="ECO:0000256" key="15">
    <source>
        <dbReference type="ARBA" id="ARBA00031061"/>
    </source>
</evidence>
<dbReference type="InterPro" id="IPR013783">
    <property type="entry name" value="Ig-like_fold"/>
</dbReference>
<evidence type="ECO:0000259" key="20">
    <source>
        <dbReference type="Pfam" id="PF22666"/>
    </source>
</evidence>
<evidence type="ECO:0000259" key="18">
    <source>
        <dbReference type="Pfam" id="PF17753"/>
    </source>
</evidence>
<dbReference type="InterPro" id="IPR036156">
    <property type="entry name" value="Beta-gal/glucu_dom_sf"/>
</dbReference>
<feature type="domain" description="Beta-mannosidase-like galactose-binding" evidence="20">
    <location>
        <begin position="31"/>
        <end position="200"/>
    </location>
</feature>
<comment type="catalytic activity">
    <reaction evidence="1">
        <text>Hydrolysis of terminal, non-reducing beta-D-mannose residues in beta-D-mannosides.</text>
        <dbReference type="EC" id="3.2.1.25"/>
    </reaction>
</comment>
<evidence type="ECO:0000256" key="11">
    <source>
        <dbReference type="ARBA" id="ARBA00023180"/>
    </source>
</evidence>
<dbReference type="GO" id="GO:0000272">
    <property type="term" value="P:polysaccharide catabolic process"/>
    <property type="evidence" value="ECO:0007669"/>
    <property type="project" value="UniProtKB-KW"/>
</dbReference>
<proteinExistence type="inferred from homology"/>
<keyword evidence="12" id="KW-0119">Carbohydrate metabolism</keyword>
<protein>
    <recommendedName>
        <fullName evidence="7">Beta-mannosidase A</fullName>
        <ecNumber evidence="6">3.2.1.25</ecNumber>
    </recommendedName>
    <alternativeName>
        <fullName evidence="15">Mannanase A</fullName>
    </alternativeName>
</protein>
<gene>
    <name evidence="21" type="ORF">B0H66DRAFT_512304</name>
</gene>
<dbReference type="PANTHER" id="PTHR43730">
    <property type="entry name" value="BETA-MANNOSIDASE"/>
    <property type="match status" value="1"/>
</dbReference>
<dbReference type="SUPFAM" id="SSF49785">
    <property type="entry name" value="Galactose-binding domain-like"/>
    <property type="match status" value="1"/>
</dbReference>
<reference evidence="21" key="1">
    <citation type="journal article" date="2023" name="Mol. Phylogenet. Evol.">
        <title>Genome-scale phylogeny and comparative genomics of the fungal order Sordariales.</title>
        <authorList>
            <person name="Hensen N."/>
            <person name="Bonometti L."/>
            <person name="Westerberg I."/>
            <person name="Brannstrom I.O."/>
            <person name="Guillou S."/>
            <person name="Cros-Aarteil S."/>
            <person name="Calhoun S."/>
            <person name="Haridas S."/>
            <person name="Kuo A."/>
            <person name="Mondo S."/>
            <person name="Pangilinan J."/>
            <person name="Riley R."/>
            <person name="LaButti K."/>
            <person name="Andreopoulos B."/>
            <person name="Lipzen A."/>
            <person name="Chen C."/>
            <person name="Yan M."/>
            <person name="Daum C."/>
            <person name="Ng V."/>
            <person name="Clum A."/>
            <person name="Steindorff A."/>
            <person name="Ohm R.A."/>
            <person name="Martin F."/>
            <person name="Silar P."/>
            <person name="Natvig D.O."/>
            <person name="Lalanne C."/>
            <person name="Gautier V."/>
            <person name="Ament-Velasquez S.L."/>
            <person name="Kruys A."/>
            <person name="Hutchinson M.I."/>
            <person name="Powell A.J."/>
            <person name="Barry K."/>
            <person name="Miller A.N."/>
            <person name="Grigoriev I.V."/>
            <person name="Debuchy R."/>
            <person name="Gladieux P."/>
            <person name="Hiltunen Thoren M."/>
            <person name="Johannesson H."/>
        </authorList>
    </citation>
    <scope>NUCLEOTIDE SEQUENCE</scope>
    <source>
        <strain evidence="21">CBS 118394</strain>
    </source>
</reference>
<evidence type="ECO:0000256" key="14">
    <source>
        <dbReference type="ARBA" id="ARBA00023326"/>
    </source>
</evidence>
<feature type="signal peptide" evidence="16">
    <location>
        <begin position="1"/>
        <end position="20"/>
    </location>
</feature>
<comment type="similarity">
    <text evidence="4">Belongs to the glycosyl hydrolase 2 family. Beta-mannosidase A subfamily.</text>
</comment>
<dbReference type="GO" id="GO:0004567">
    <property type="term" value="F:beta-mannosidase activity"/>
    <property type="evidence" value="ECO:0007669"/>
    <property type="project" value="UniProtKB-EC"/>
</dbReference>
<feature type="domain" description="Mannosidase Ig/CBM-like" evidence="19">
    <location>
        <begin position="739"/>
        <end position="844"/>
    </location>
</feature>
<dbReference type="Proteomes" id="UP001283341">
    <property type="component" value="Unassembled WGS sequence"/>
</dbReference>
<evidence type="ECO:0000256" key="6">
    <source>
        <dbReference type="ARBA" id="ARBA00012754"/>
    </source>
</evidence>
<keyword evidence="9 16" id="KW-0732">Signal</keyword>
<evidence type="ECO:0000256" key="1">
    <source>
        <dbReference type="ARBA" id="ARBA00000829"/>
    </source>
</evidence>
<keyword evidence="22" id="KW-1185">Reference proteome</keyword>
<dbReference type="Pfam" id="PF22666">
    <property type="entry name" value="Glyco_hydro_2_N2"/>
    <property type="match status" value="1"/>
</dbReference>
<evidence type="ECO:0000256" key="4">
    <source>
        <dbReference type="ARBA" id="ARBA00007483"/>
    </source>
</evidence>
<dbReference type="InterPro" id="IPR006102">
    <property type="entry name" value="Ig-like_GH2"/>
</dbReference>
<organism evidence="21 22">
    <name type="scientific">Apodospora peruviana</name>
    <dbReference type="NCBI Taxonomy" id="516989"/>
    <lineage>
        <taxon>Eukaryota</taxon>
        <taxon>Fungi</taxon>
        <taxon>Dikarya</taxon>
        <taxon>Ascomycota</taxon>
        <taxon>Pezizomycotina</taxon>
        <taxon>Sordariomycetes</taxon>
        <taxon>Sordariomycetidae</taxon>
        <taxon>Sordariales</taxon>
        <taxon>Lasiosphaeriaceae</taxon>
        <taxon>Apodospora</taxon>
    </lineage>
</organism>
<dbReference type="PANTHER" id="PTHR43730:SF5">
    <property type="entry name" value="BETA-MANNOSIDASE A"/>
    <property type="match status" value="1"/>
</dbReference>
<keyword evidence="11" id="KW-0325">Glycoprotein</keyword>
<comment type="subunit">
    <text evidence="5">Homodimer.</text>
</comment>
<reference evidence="21" key="2">
    <citation type="submission" date="2023-06" db="EMBL/GenBank/DDBJ databases">
        <authorList>
            <consortium name="Lawrence Berkeley National Laboratory"/>
            <person name="Haridas S."/>
            <person name="Hensen N."/>
            <person name="Bonometti L."/>
            <person name="Westerberg I."/>
            <person name="Brannstrom I.O."/>
            <person name="Guillou S."/>
            <person name="Cros-Aarteil S."/>
            <person name="Calhoun S."/>
            <person name="Kuo A."/>
            <person name="Mondo S."/>
            <person name="Pangilinan J."/>
            <person name="Riley R."/>
            <person name="Labutti K."/>
            <person name="Andreopoulos B."/>
            <person name="Lipzen A."/>
            <person name="Chen C."/>
            <person name="Yanf M."/>
            <person name="Daum C."/>
            <person name="Ng V."/>
            <person name="Clum A."/>
            <person name="Steindorff A."/>
            <person name="Ohm R."/>
            <person name="Martin F."/>
            <person name="Silar P."/>
            <person name="Natvig D."/>
            <person name="Lalanne C."/>
            <person name="Gautier V."/>
            <person name="Ament-Velasquez S.L."/>
            <person name="Kruys A."/>
            <person name="Hutchinson M.I."/>
            <person name="Powell A.J."/>
            <person name="Barry K."/>
            <person name="Miller A.N."/>
            <person name="Grigoriev I.V."/>
            <person name="Debuchy R."/>
            <person name="Gladieux P."/>
            <person name="Thoren M.H."/>
            <person name="Johannesson H."/>
        </authorList>
    </citation>
    <scope>NUCLEOTIDE SEQUENCE</scope>
    <source>
        <strain evidence="21">CBS 118394</strain>
    </source>
</reference>
<evidence type="ECO:0000256" key="5">
    <source>
        <dbReference type="ARBA" id="ARBA00011738"/>
    </source>
</evidence>
<dbReference type="AlphaFoldDB" id="A0AAE0MB18"/>
<dbReference type="InterPro" id="IPR041625">
    <property type="entry name" value="Beta-mannosidase_Ig"/>
</dbReference>
<dbReference type="Pfam" id="PF17753">
    <property type="entry name" value="Ig_mannosidase"/>
    <property type="match status" value="1"/>
</dbReference>
<keyword evidence="14" id="KW-0624">Polysaccharide degradation</keyword>
<keyword evidence="10 21" id="KW-0378">Hydrolase</keyword>
<evidence type="ECO:0000256" key="9">
    <source>
        <dbReference type="ARBA" id="ARBA00022729"/>
    </source>
</evidence>
<dbReference type="Gene3D" id="2.60.40.10">
    <property type="entry name" value="Immunoglobulins"/>
    <property type="match status" value="3"/>
</dbReference>
<dbReference type="InterPro" id="IPR017853">
    <property type="entry name" value="GH"/>
</dbReference>
<dbReference type="InterPro" id="IPR041447">
    <property type="entry name" value="Mannosidase_ig"/>
</dbReference>
<evidence type="ECO:0000256" key="12">
    <source>
        <dbReference type="ARBA" id="ARBA00023277"/>
    </source>
</evidence>
<evidence type="ECO:0000313" key="22">
    <source>
        <dbReference type="Proteomes" id="UP001283341"/>
    </source>
</evidence>
<dbReference type="SUPFAM" id="SSF51445">
    <property type="entry name" value="(Trans)glycosidases"/>
    <property type="match status" value="1"/>
</dbReference>
<feature type="chain" id="PRO_5041956913" description="Beta-mannosidase A" evidence="16">
    <location>
        <begin position="21"/>
        <end position="950"/>
    </location>
</feature>
<dbReference type="Pfam" id="PF00703">
    <property type="entry name" value="Glyco_hydro_2"/>
    <property type="match status" value="1"/>
</dbReference>
<dbReference type="EC" id="3.2.1.25" evidence="6"/>
<dbReference type="Gene3D" id="2.60.120.260">
    <property type="entry name" value="Galactose-binding domain-like"/>
    <property type="match status" value="1"/>
</dbReference>
<dbReference type="InterPro" id="IPR050887">
    <property type="entry name" value="Beta-mannosidase_GH2"/>
</dbReference>
<comment type="subcellular location">
    <subcellularLocation>
        <location evidence="2">Secreted</location>
    </subcellularLocation>
</comment>
<dbReference type="Pfam" id="PF17786">
    <property type="entry name" value="Mannosidase_ig"/>
    <property type="match status" value="1"/>
</dbReference>
<feature type="domain" description="Beta-mannosidase Ig-fold" evidence="18">
    <location>
        <begin position="865"/>
        <end position="946"/>
    </location>
</feature>
<evidence type="ECO:0000256" key="16">
    <source>
        <dbReference type="SAM" id="SignalP"/>
    </source>
</evidence>
<comment type="caution">
    <text evidence="21">The sequence shown here is derived from an EMBL/GenBank/DDBJ whole genome shotgun (WGS) entry which is preliminary data.</text>
</comment>
<evidence type="ECO:0000313" key="21">
    <source>
        <dbReference type="EMBL" id="KAK3326011.1"/>
    </source>
</evidence>
<dbReference type="FunFam" id="3.20.20.80:FF:000084">
    <property type="entry name" value="Beta-mannosidase A"/>
    <property type="match status" value="1"/>
</dbReference>
<keyword evidence="13" id="KW-0326">Glycosidase</keyword>